<comment type="caution">
    <text evidence="9">The sequence shown here is derived from an EMBL/GenBank/DDBJ whole genome shotgun (WGS) entry which is preliminary data.</text>
</comment>
<evidence type="ECO:0000256" key="5">
    <source>
        <dbReference type="ARBA" id="ARBA00023230"/>
    </source>
</evidence>
<keyword evidence="5" id="KW-0834">Unfolded protein response</keyword>
<evidence type="ECO:0000313" key="10">
    <source>
        <dbReference type="Proteomes" id="UP001626550"/>
    </source>
</evidence>
<accession>A0ABD2Q3R9</accession>
<dbReference type="PROSITE" id="PS50053">
    <property type="entry name" value="UBIQUITIN_2"/>
    <property type="match status" value="1"/>
</dbReference>
<proteinExistence type="predicted"/>
<evidence type="ECO:0000256" key="7">
    <source>
        <dbReference type="SAM" id="Phobius"/>
    </source>
</evidence>
<keyword evidence="4 7" id="KW-0472">Membrane</keyword>
<name>A0ABD2Q3R9_9PLAT</name>
<reference evidence="9 10" key="1">
    <citation type="submission" date="2024-11" db="EMBL/GenBank/DDBJ databases">
        <title>Adaptive evolution of stress response genes in parasites aligns with host niche diversity.</title>
        <authorList>
            <person name="Hahn C."/>
            <person name="Resl P."/>
        </authorList>
    </citation>
    <scope>NUCLEOTIDE SEQUENCE [LARGE SCALE GENOMIC DNA]</scope>
    <source>
        <strain evidence="9">EGGRZ-B1_66</strain>
        <tissue evidence="9">Body</tissue>
    </source>
</reference>
<keyword evidence="2 7" id="KW-0812">Transmembrane</keyword>
<evidence type="ECO:0000256" key="3">
    <source>
        <dbReference type="ARBA" id="ARBA00022989"/>
    </source>
</evidence>
<comment type="subcellular location">
    <subcellularLocation>
        <location evidence="1">Membrane</location>
    </subcellularLocation>
</comment>
<dbReference type="EMBL" id="JBJKFK010001124">
    <property type="protein sequence ID" value="KAL3314008.1"/>
    <property type="molecule type" value="Genomic_DNA"/>
</dbReference>
<protein>
    <recommendedName>
        <fullName evidence="8">Ubiquitin-like domain-containing protein</fullName>
    </recommendedName>
</protein>
<evidence type="ECO:0000256" key="4">
    <source>
        <dbReference type="ARBA" id="ARBA00023136"/>
    </source>
</evidence>
<dbReference type="InterPro" id="IPR039751">
    <property type="entry name" value="HERPUD1/2"/>
</dbReference>
<evidence type="ECO:0000256" key="2">
    <source>
        <dbReference type="ARBA" id="ARBA00022692"/>
    </source>
</evidence>
<dbReference type="InterPro" id="IPR029071">
    <property type="entry name" value="Ubiquitin-like_domsf"/>
</dbReference>
<dbReference type="SUPFAM" id="SSF54236">
    <property type="entry name" value="Ubiquitin-like"/>
    <property type="match status" value="1"/>
</dbReference>
<organism evidence="9 10">
    <name type="scientific">Cichlidogyrus casuarinus</name>
    <dbReference type="NCBI Taxonomy" id="1844966"/>
    <lineage>
        <taxon>Eukaryota</taxon>
        <taxon>Metazoa</taxon>
        <taxon>Spiralia</taxon>
        <taxon>Lophotrochozoa</taxon>
        <taxon>Platyhelminthes</taxon>
        <taxon>Monogenea</taxon>
        <taxon>Monopisthocotylea</taxon>
        <taxon>Dactylogyridea</taxon>
        <taxon>Ancyrocephalidae</taxon>
        <taxon>Cichlidogyrus</taxon>
    </lineage>
</organism>
<dbReference type="PANTHER" id="PTHR12943:SF27">
    <property type="entry name" value="HOMOCYSTEINE-INDUCED ENDOPLASMIC RETICULUM PROTEIN, ISOFORM A"/>
    <property type="match status" value="1"/>
</dbReference>
<feature type="transmembrane region" description="Helical" evidence="7">
    <location>
        <begin position="218"/>
        <end position="237"/>
    </location>
</feature>
<feature type="region of interest" description="Disordered" evidence="6">
    <location>
        <begin position="245"/>
        <end position="270"/>
    </location>
</feature>
<evidence type="ECO:0000259" key="8">
    <source>
        <dbReference type="PROSITE" id="PS50053"/>
    </source>
</evidence>
<dbReference type="GO" id="GO:0006986">
    <property type="term" value="P:response to unfolded protein"/>
    <property type="evidence" value="ECO:0007669"/>
    <property type="project" value="UniProtKB-KW"/>
</dbReference>
<dbReference type="GO" id="GO:0016020">
    <property type="term" value="C:membrane"/>
    <property type="evidence" value="ECO:0007669"/>
    <property type="project" value="UniProtKB-SubCell"/>
</dbReference>
<dbReference type="PANTHER" id="PTHR12943">
    <property type="entry name" value="HOMOCYSTEINE-RESPONSIVE ENDOPLASMIC RETICULUM-RESIDENT UNIQUITIN-LIKE DOMAIN HERPUD PROTEIN FAMILY MEMBER"/>
    <property type="match status" value="1"/>
</dbReference>
<dbReference type="Proteomes" id="UP001626550">
    <property type="component" value="Unassembled WGS sequence"/>
</dbReference>
<dbReference type="SMART" id="SM00213">
    <property type="entry name" value="UBQ"/>
    <property type="match status" value="1"/>
</dbReference>
<keyword evidence="10" id="KW-1185">Reference proteome</keyword>
<evidence type="ECO:0000256" key="1">
    <source>
        <dbReference type="ARBA" id="ARBA00004370"/>
    </source>
</evidence>
<dbReference type="AlphaFoldDB" id="A0ABD2Q3R9"/>
<dbReference type="InterPro" id="IPR000626">
    <property type="entry name" value="Ubiquitin-like_dom"/>
</dbReference>
<feature type="domain" description="Ubiquitin-like" evidence="8">
    <location>
        <begin position="3"/>
        <end position="64"/>
    </location>
</feature>
<gene>
    <name evidence="9" type="ORF">Ciccas_007382</name>
</gene>
<keyword evidence="3 7" id="KW-1133">Transmembrane helix</keyword>
<dbReference type="Gene3D" id="3.10.20.90">
    <property type="entry name" value="Phosphatidylinositol 3-kinase Catalytic Subunit, Chain A, domain 1"/>
    <property type="match status" value="1"/>
</dbReference>
<evidence type="ECO:0000313" key="9">
    <source>
        <dbReference type="EMBL" id="KAL3314008.1"/>
    </source>
</evidence>
<evidence type="ECO:0000256" key="6">
    <source>
        <dbReference type="SAM" id="MobiDB-lite"/>
    </source>
</evidence>
<sequence length="317" mass="36406">MALKILIRSPDSRYDLVSLTVSPTITIKELKQLISSQYSDEPGYESQRLISSGRLLSNEEIVNNIFKDDSEQHIVHVVFSNAKVPLKPTKKPNNDVDLETTKKEYFEYLKEFYRNNPTQQTIQIAYNFGEHAQRPGNANWVQPQENAVQEPQPVFTRRIVQTIVYFLSSIRSLFYLRRNEEPEDGMPVQRDIIDLIFMSFRVFLLIMLMGQVPSYKSNFLVACVLVYFIHRFLLRFIQRARDRVNQPNAPPQQQPARPQNQSTIDAENSEADLPAAVEPEVNDIQNPVVSVLRASMTTVFAFFASLLPEDVGPLVVN</sequence>
<dbReference type="Pfam" id="PF00240">
    <property type="entry name" value="ubiquitin"/>
    <property type="match status" value="1"/>
</dbReference>